<comment type="caution">
    <text evidence="5">The sequence shown here is derived from an EMBL/GenBank/DDBJ whole genome shotgun (WGS) entry which is preliminary data.</text>
</comment>
<dbReference type="PANTHER" id="PTHR47706:SF4">
    <property type="entry name" value="NMRA-LIKE DOMAIN-CONTAINING PROTEIN"/>
    <property type="match status" value="1"/>
</dbReference>
<dbReference type="Gene3D" id="3.40.50.720">
    <property type="entry name" value="NAD(P)-binding Rossmann-like Domain"/>
    <property type="match status" value="1"/>
</dbReference>
<dbReference type="InterPro" id="IPR036291">
    <property type="entry name" value="NAD(P)-bd_dom_sf"/>
</dbReference>
<reference evidence="5" key="1">
    <citation type="submission" date="2020-03" db="EMBL/GenBank/DDBJ databases">
        <title>Draft Genome Sequence of Cylindrodendrum hubeiense.</title>
        <authorList>
            <person name="Buettner E."/>
            <person name="Kellner H."/>
        </authorList>
    </citation>
    <scope>NUCLEOTIDE SEQUENCE</scope>
    <source>
        <strain evidence="5">IHI 201604</strain>
    </source>
</reference>
<evidence type="ECO:0000256" key="2">
    <source>
        <dbReference type="ARBA" id="ARBA00022857"/>
    </source>
</evidence>
<dbReference type="InterPro" id="IPR008030">
    <property type="entry name" value="NmrA-like"/>
</dbReference>
<dbReference type="InterPro" id="IPR051609">
    <property type="entry name" value="NmrA/Isoflavone_reductase-like"/>
</dbReference>
<evidence type="ECO:0000256" key="1">
    <source>
        <dbReference type="ARBA" id="ARBA00005725"/>
    </source>
</evidence>
<dbReference type="PANTHER" id="PTHR47706">
    <property type="entry name" value="NMRA-LIKE FAMILY PROTEIN"/>
    <property type="match status" value="1"/>
</dbReference>
<dbReference type="OrthoDB" id="419598at2759"/>
<keyword evidence="2" id="KW-0521">NADP</keyword>
<dbReference type="EMBL" id="JAANBB010000181">
    <property type="protein sequence ID" value="KAF7547356.1"/>
    <property type="molecule type" value="Genomic_DNA"/>
</dbReference>
<gene>
    <name evidence="5" type="ORF">G7Z17_g7788</name>
</gene>
<protein>
    <recommendedName>
        <fullName evidence="4">NmrA-like domain-containing protein</fullName>
    </recommendedName>
</protein>
<dbReference type="GO" id="GO:0016491">
    <property type="term" value="F:oxidoreductase activity"/>
    <property type="evidence" value="ECO:0007669"/>
    <property type="project" value="UniProtKB-KW"/>
</dbReference>
<evidence type="ECO:0000313" key="5">
    <source>
        <dbReference type="EMBL" id="KAF7547356.1"/>
    </source>
</evidence>
<organism evidence="5 6">
    <name type="scientific">Cylindrodendrum hubeiense</name>
    <dbReference type="NCBI Taxonomy" id="595255"/>
    <lineage>
        <taxon>Eukaryota</taxon>
        <taxon>Fungi</taxon>
        <taxon>Dikarya</taxon>
        <taxon>Ascomycota</taxon>
        <taxon>Pezizomycotina</taxon>
        <taxon>Sordariomycetes</taxon>
        <taxon>Hypocreomycetidae</taxon>
        <taxon>Hypocreales</taxon>
        <taxon>Nectriaceae</taxon>
        <taxon>Cylindrodendrum</taxon>
    </lineage>
</organism>
<comment type="similarity">
    <text evidence="1">Belongs to the NmrA-type oxidoreductase family. Isoflavone reductase subfamily.</text>
</comment>
<evidence type="ECO:0000259" key="4">
    <source>
        <dbReference type="Pfam" id="PF05368"/>
    </source>
</evidence>
<proteinExistence type="inferred from homology"/>
<accession>A0A9P5HCJ4</accession>
<keyword evidence="3" id="KW-0560">Oxidoreductase</keyword>
<keyword evidence="6" id="KW-1185">Reference proteome</keyword>
<sequence length="302" mass="33883">MRVAIAGGGSMAKYFSEEFLKSGHEVIILTRSKKAFFDKDGISQRITDYSVPSLTNHLQDCDVLVSAILDYSMEFARVNLALLEACKQSPKCKRFIPSEYGGNVEDYPDQPGFYFPNHNPVREALLNQSEIEWTVVSCGWLSDWLVPSKNRHFADIGDAYPININTRTATIPGTGKEILALTSARDVAKSVSALLEAPKWSPYVYMEGEATSWLKIVELLKERTPDFSFKLLSLQNMIDVVIEGKSDEEVISAQYGIFSASGAGYFDPQKVADDRSKYFKNIHFRSIREILAEVDKKPDVIV</sequence>
<dbReference type="Gene3D" id="3.90.25.10">
    <property type="entry name" value="UDP-galactose 4-epimerase, domain 1"/>
    <property type="match status" value="1"/>
</dbReference>
<feature type="domain" description="NmrA-like" evidence="4">
    <location>
        <begin position="5"/>
        <end position="223"/>
    </location>
</feature>
<name>A0A9P5HCJ4_9HYPO</name>
<evidence type="ECO:0000313" key="6">
    <source>
        <dbReference type="Proteomes" id="UP000722485"/>
    </source>
</evidence>
<dbReference type="Proteomes" id="UP000722485">
    <property type="component" value="Unassembled WGS sequence"/>
</dbReference>
<dbReference type="AlphaFoldDB" id="A0A9P5HCJ4"/>
<dbReference type="SUPFAM" id="SSF51735">
    <property type="entry name" value="NAD(P)-binding Rossmann-fold domains"/>
    <property type="match status" value="1"/>
</dbReference>
<evidence type="ECO:0000256" key="3">
    <source>
        <dbReference type="ARBA" id="ARBA00023002"/>
    </source>
</evidence>
<dbReference type="Pfam" id="PF05368">
    <property type="entry name" value="NmrA"/>
    <property type="match status" value="1"/>
</dbReference>